<protein>
    <recommendedName>
        <fullName evidence="2">Knottin scorpion toxin-like domain-containing protein</fullName>
    </recommendedName>
</protein>
<dbReference type="EnsemblPlants" id="EMT01205">
    <property type="protein sequence ID" value="EMT01205"/>
    <property type="gene ID" value="F775_03061"/>
</dbReference>
<organism evidence="1">
    <name type="scientific">Aegilops tauschii</name>
    <name type="common">Tausch's goatgrass</name>
    <name type="synonym">Aegilops squarrosa</name>
    <dbReference type="NCBI Taxonomy" id="37682"/>
    <lineage>
        <taxon>Eukaryota</taxon>
        <taxon>Viridiplantae</taxon>
        <taxon>Streptophyta</taxon>
        <taxon>Embryophyta</taxon>
        <taxon>Tracheophyta</taxon>
        <taxon>Spermatophyta</taxon>
        <taxon>Magnoliopsida</taxon>
        <taxon>Liliopsida</taxon>
        <taxon>Poales</taxon>
        <taxon>Poaceae</taxon>
        <taxon>BOP clade</taxon>
        <taxon>Pooideae</taxon>
        <taxon>Triticodae</taxon>
        <taxon>Triticeae</taxon>
        <taxon>Triticinae</taxon>
        <taxon>Aegilops</taxon>
    </lineage>
</organism>
<sequence length="105" mass="11897">MGKKKLAPLSLFLAILLITCCEMVEEVGAKLVCKIYWPLCIEKCYKSGKCMRCCKNWGFVHGRCNPLRGMGCYCCADDSDPGDAALRRRYQYHQQQKMVAPPPES</sequence>
<dbReference type="AlphaFoldDB" id="R7VZT4"/>
<evidence type="ECO:0000313" key="1">
    <source>
        <dbReference type="EnsemblPlants" id="EMT01205"/>
    </source>
</evidence>
<proteinExistence type="predicted"/>
<reference evidence="1" key="1">
    <citation type="submission" date="2015-06" db="UniProtKB">
        <authorList>
            <consortium name="EnsemblPlants"/>
        </authorList>
    </citation>
    <scope>IDENTIFICATION</scope>
</reference>
<accession>R7VZT4</accession>
<name>R7VZT4_AEGTA</name>
<evidence type="ECO:0008006" key="2">
    <source>
        <dbReference type="Google" id="ProtNLM"/>
    </source>
</evidence>